<dbReference type="STRING" id="596151.DesfrDRAFT_0065"/>
<keyword evidence="2" id="KW-1185">Reference proteome</keyword>
<gene>
    <name evidence="1" type="ORF">DesfrDRAFT_0065</name>
</gene>
<comment type="caution">
    <text evidence="1">The sequence shown here is derived from an EMBL/GenBank/DDBJ whole genome shotgun (WGS) entry which is preliminary data.</text>
</comment>
<name>E1JR16_SOLFR</name>
<protein>
    <submittedName>
        <fullName evidence="1">Uncharacterized protein</fullName>
    </submittedName>
</protein>
<dbReference type="Proteomes" id="UP000006250">
    <property type="component" value="Unassembled WGS sequence"/>
</dbReference>
<sequence length="318" mass="35163">MSFTNVISRPDLGALAFEFSLGAASQGFIADLVLPPFYTPLITAQYPVILAEALLEVADTSRAPRSAYARGDWQWEFLTYLCSENGWEEPVDDVEAKQFRNFFDAETLASYRATAMILRTRERRVASKVFSTATFEAHAVAQAWNSYADADPRADVIKGFEAMRLATGLEPNALILDKSVLRHVSMCASVIERVKYSDPNAIRGDLTIPQLEAYFGVHIIPAGAVNNTAAKAKTKVIEPIWSPTMAMLGVVSSGGQDLREPALGRTFIWEEDSPETVTVEVYREEQTRSDIVRARQHTDERIQFTGAGYLMSGVIPNA</sequence>
<dbReference type="InterPro" id="IPR053738">
    <property type="entry name" value="Lambda_capsid_assembly"/>
</dbReference>
<proteinExistence type="predicted"/>
<organism evidence="1 2">
    <name type="scientific">Solidesulfovibrio fructosivorans JJ]</name>
    <dbReference type="NCBI Taxonomy" id="596151"/>
    <lineage>
        <taxon>Bacteria</taxon>
        <taxon>Pseudomonadati</taxon>
        <taxon>Thermodesulfobacteriota</taxon>
        <taxon>Desulfovibrionia</taxon>
        <taxon>Desulfovibrionales</taxon>
        <taxon>Desulfovibrionaceae</taxon>
        <taxon>Solidesulfovibrio</taxon>
    </lineage>
</organism>
<reference evidence="1 2" key="1">
    <citation type="submission" date="2010-08" db="EMBL/GenBank/DDBJ databases">
        <title>The draft genome of Desulfovibrio fructosovorans JJ.</title>
        <authorList>
            <consortium name="US DOE Joint Genome Institute (JGI-PGF)"/>
            <person name="Lucas S."/>
            <person name="Copeland A."/>
            <person name="Lapidus A."/>
            <person name="Cheng J.-F."/>
            <person name="Bruce D."/>
            <person name="Goodwin L."/>
            <person name="Pitluck S."/>
            <person name="Land M.L."/>
            <person name="Hauser L."/>
            <person name="Chang Y.-J."/>
            <person name="Jeffries C."/>
            <person name="Wall J.D."/>
            <person name="Stahl D.A."/>
            <person name="Arkin A.P."/>
            <person name="Dehal P."/>
            <person name="Stolyar S.M."/>
            <person name="Hazen T.C."/>
            <person name="Woyke T.J."/>
        </authorList>
    </citation>
    <scope>NUCLEOTIDE SEQUENCE [LARGE SCALE GENOMIC DNA]</scope>
    <source>
        <strain evidence="1 2">JJ</strain>
    </source>
</reference>
<dbReference type="AlphaFoldDB" id="E1JR16"/>
<dbReference type="eggNOG" id="ENOG50317S3">
    <property type="taxonomic scope" value="Bacteria"/>
</dbReference>
<dbReference type="Gene3D" id="3.90.1690.10">
    <property type="entry name" value="phage-related protein like domain"/>
    <property type="match status" value="1"/>
</dbReference>
<evidence type="ECO:0000313" key="1">
    <source>
        <dbReference type="EMBL" id="EFL53017.1"/>
    </source>
</evidence>
<evidence type="ECO:0000313" key="2">
    <source>
        <dbReference type="Proteomes" id="UP000006250"/>
    </source>
</evidence>
<accession>E1JR16</accession>
<dbReference type="EMBL" id="AECZ01000001">
    <property type="protein sequence ID" value="EFL53017.1"/>
    <property type="molecule type" value="Genomic_DNA"/>
</dbReference>
<dbReference type="OrthoDB" id="5448265at2"/>
<dbReference type="RefSeq" id="WP_005990009.1">
    <property type="nucleotide sequence ID" value="NZ_AECZ01000001.1"/>
</dbReference>